<gene>
    <name evidence="3" type="primary">CT026</name>
</gene>
<evidence type="ECO:0000313" key="3">
    <source>
        <dbReference type="EMBL" id="JAC43497.1"/>
    </source>
</evidence>
<dbReference type="InterPro" id="IPR056299">
    <property type="entry name" value="CFAP61_dimer"/>
</dbReference>
<dbReference type="SUPFAM" id="SSF51905">
    <property type="entry name" value="FAD/NAD(P)-binding domain"/>
    <property type="match status" value="2"/>
</dbReference>
<dbReference type="OrthoDB" id="382863at2759"/>
<feature type="domain" description="Cilia- and flagella-associated protein 61 N-terminal" evidence="1">
    <location>
        <begin position="46"/>
        <end position="316"/>
    </location>
</feature>
<dbReference type="Gene3D" id="3.50.50.60">
    <property type="entry name" value="FAD/NAD(P)-binding domain"/>
    <property type="match status" value="2"/>
</dbReference>
<dbReference type="EMBL" id="GAKP01015455">
    <property type="protein sequence ID" value="JAC43497.1"/>
    <property type="molecule type" value="Transcribed_RNA"/>
</dbReference>
<protein>
    <submittedName>
        <fullName evidence="3">Uncharacterized protein C20orf26</fullName>
    </submittedName>
</protein>
<organism evidence="3">
    <name type="scientific">Bactrocera dorsalis</name>
    <name type="common">Oriental fruit fly</name>
    <name type="synonym">Dacus dorsalis</name>
    <dbReference type="NCBI Taxonomy" id="27457"/>
    <lineage>
        <taxon>Eukaryota</taxon>
        <taxon>Metazoa</taxon>
        <taxon>Ecdysozoa</taxon>
        <taxon>Arthropoda</taxon>
        <taxon>Hexapoda</taxon>
        <taxon>Insecta</taxon>
        <taxon>Pterygota</taxon>
        <taxon>Neoptera</taxon>
        <taxon>Endopterygota</taxon>
        <taxon>Diptera</taxon>
        <taxon>Brachycera</taxon>
        <taxon>Muscomorpha</taxon>
        <taxon>Tephritoidea</taxon>
        <taxon>Tephritidae</taxon>
        <taxon>Bactrocera</taxon>
        <taxon>Bactrocera</taxon>
    </lineage>
</organism>
<accession>A0A034VMZ2</accession>
<dbReference type="PANTHER" id="PTHR21178:SF8">
    <property type="entry name" value="CILIA- AND FLAGELLA-ASSOCIATED PROTEIN 61"/>
    <property type="match status" value="1"/>
</dbReference>
<dbReference type="InterPro" id="IPR038884">
    <property type="entry name" value="CFAP61"/>
</dbReference>
<evidence type="ECO:0000259" key="1">
    <source>
        <dbReference type="Pfam" id="PF16092"/>
    </source>
</evidence>
<reference evidence="3" key="1">
    <citation type="journal article" date="2014" name="BMC Genomics">
        <title>Characterizing the developmental transcriptome of the oriental fruit fly, Bactrocera dorsalis (Diptera: Tephritidae) through comparative genomic analysis with Drosophila melanogaster utilizing modENCODE datasets.</title>
        <authorList>
            <person name="Geib S.M."/>
            <person name="Calla B."/>
            <person name="Hall B."/>
            <person name="Hou S."/>
            <person name="Manoukis N.C."/>
        </authorList>
    </citation>
    <scope>NUCLEOTIDE SEQUENCE</scope>
    <source>
        <strain evidence="3">Punador</strain>
    </source>
</reference>
<dbReference type="InterPro" id="IPR036188">
    <property type="entry name" value="FAD/NAD-bd_sf"/>
</dbReference>
<proteinExistence type="predicted"/>
<dbReference type="PANTHER" id="PTHR21178">
    <property type="entry name" value="CILIA- AND FLAGELLA-ASSOCIATED PROTEIN 61"/>
    <property type="match status" value="1"/>
</dbReference>
<name>A0A034VMZ2_BACDO</name>
<sequence length="1341" mass="156992">IFLKAKNHYFLQIQSNCKQTRYRSEKMDPKSEENLYVMSGVTDVERDFSYISTMLRWNETRFFGPSPRGFYHAADFFLEYAAQRIMVRKRQADVTIIGYAEFSYYPLIGALPPDCWIHWLKHHFCVDKEFPLNWGDTMFFTRFMFFPKYNPELMRRILVEFFHREFKIRYIVIVQMPDDPNLSPEDTPCYDMLQGISTVLYPRAFSVQKCRNVQRLHIIHRNNVIERMRYRLALPEDNDDIVEVIDVDRPDLREEYGDFYIAEELQKQIDEDDKHNTFIACELQHQTVGFIWLNDDVSIVTLVENFECDGFGNMIRFSRDKPFGEKRLTVTGVEKKPAYKFFTSEVVEEIYGKELERLLSATKTTESSDKTCMRPTCPAAMGNNIVSTVRRSSRGSFNYGINETSIKYFFLREEFYRKMELIDAFFKSPDHYQTQFRKRLRIRYNVPETHNEATDGEFPFDTYSNVFAIKLLGISETTDTRFASRFIATAFTAHPDRDYCIISIPNKMRLSRSVDMLLGLFVGLVPRPGARIDDMVYIINRSTIFGHIGVMNLIPEDVFTIEKIIKKSGAMLNKRASTYTLFALKQSFFIPPETLAESTLISDIIEDVLENPISEFHFLTIRCGDSMRAMENNIIVGFAIIRPFIRQHELEYKYVFMRHEVCFSQNPGEIVLLKLHPNYIWESDAIFRQISCATGYWELYYVAPTMSHTKPLVNDLVKQMQPIEPRPIAQLHRRKYNKPKSTTSDRLSQQIPNIGDENVALYYHNLLPSKAFGNKEPIIIIGFNSLTRALLRVLLFNFKNASDKNCHCCLPRLRVVVIAAVGVVESAYDNDFHCEICTDQNDCYINFENSNSFIRDTTRCMDLRKFASFVSSTVKKIKTEDKAIVLANGCEMYYGKLIFSMSQRFGKPPAAKRDPRASNYMQINSRFDKIVMYHKLEAIRKDQNSNDINIIVFGTHLGTYEFINFLINHKIPPQFITLVIPWDAKSRESCIKYNISNMDMNIELILQGMVEDLGVKVEAHWILKKWIYYYNEKIISHAAFENYPNGNLMTMACDLFVSFHPHLISSELVDLLEGSGIEMEDSLVLVDDNFRTSDPNIYAVGNCTRLRNKRNHQYVHVAKEEKAAKLIRSLNLHQDDDPVNTEKYLQPVYFQAQLPLGHYMAKAILPKRYIANHLDNNYMLTLVTYDGNFSRVRINEHGIVEEITCVTRSKRRFDHLQYFVGQHQALLNDLHTRWYLKDITSFVEFFEEPWTELIMHPQFDSLSSRIRTFGMEMAKDIMDMDLGIDRRKRKQFMKQYMADAGHTDEVEKTLLRFLRKHRDDFIYPFALPEDFHLNLSSKLNI</sequence>
<dbReference type="Pfam" id="PF16092">
    <property type="entry name" value="CFAP61_N"/>
    <property type="match status" value="1"/>
</dbReference>
<dbReference type="InterPro" id="IPR032151">
    <property type="entry name" value="CFAP61_N"/>
</dbReference>
<dbReference type="Pfam" id="PF23150">
    <property type="entry name" value="CFAP61_dimer"/>
    <property type="match status" value="1"/>
</dbReference>
<evidence type="ECO:0000259" key="2">
    <source>
        <dbReference type="Pfam" id="PF23150"/>
    </source>
</evidence>
<feature type="domain" description="CFAP61 dimerisation" evidence="2">
    <location>
        <begin position="1143"/>
        <end position="1254"/>
    </location>
</feature>
<feature type="non-terminal residue" evidence="3">
    <location>
        <position position="1"/>
    </location>
</feature>